<dbReference type="InterPro" id="IPR000719">
    <property type="entry name" value="Prot_kinase_dom"/>
</dbReference>
<feature type="chain" id="PRO_5044875592" description="non-specific serine/threonine protein kinase" evidence="24">
    <location>
        <begin position="31"/>
        <end position="1025"/>
    </location>
</feature>
<evidence type="ECO:0000313" key="27">
    <source>
        <dbReference type="Proteomes" id="UP001634007"/>
    </source>
</evidence>
<evidence type="ECO:0000256" key="14">
    <source>
        <dbReference type="ARBA" id="ARBA00022777"/>
    </source>
</evidence>
<evidence type="ECO:0000256" key="21">
    <source>
        <dbReference type="ARBA" id="ARBA00048679"/>
    </source>
</evidence>
<evidence type="ECO:0000256" key="20">
    <source>
        <dbReference type="ARBA" id="ARBA00047899"/>
    </source>
</evidence>
<evidence type="ECO:0000259" key="25">
    <source>
        <dbReference type="PROSITE" id="PS50011"/>
    </source>
</evidence>
<keyword evidence="17 23" id="KW-0472">Membrane</keyword>
<dbReference type="CDD" id="cd14066">
    <property type="entry name" value="STKc_IRAK"/>
    <property type="match status" value="1"/>
</dbReference>
<dbReference type="InterPro" id="IPR051809">
    <property type="entry name" value="Plant_receptor-like_S/T_kinase"/>
</dbReference>
<dbReference type="PROSITE" id="PS00107">
    <property type="entry name" value="PROTEIN_KINASE_ATP"/>
    <property type="match status" value="1"/>
</dbReference>
<dbReference type="FunFam" id="3.30.200.20:FF:000432">
    <property type="entry name" value="LRR receptor-like serine/threonine-protein kinase EFR"/>
    <property type="match status" value="1"/>
</dbReference>
<dbReference type="PROSITE" id="PS00108">
    <property type="entry name" value="PROTEIN_KINASE_ST"/>
    <property type="match status" value="1"/>
</dbReference>
<dbReference type="InterPro" id="IPR003591">
    <property type="entry name" value="Leu-rich_rpt_typical-subtyp"/>
</dbReference>
<dbReference type="SUPFAM" id="SSF56112">
    <property type="entry name" value="Protein kinase-like (PK-like)"/>
    <property type="match status" value="1"/>
</dbReference>
<comment type="caution">
    <text evidence="26">The sequence shown here is derived from an EMBL/GenBank/DDBJ whole genome shotgun (WGS) entry which is preliminary data.</text>
</comment>
<dbReference type="EMBL" id="JBJKBG010000010">
    <property type="protein sequence ID" value="KAL3720800.1"/>
    <property type="molecule type" value="Genomic_DNA"/>
</dbReference>
<dbReference type="InterPro" id="IPR017441">
    <property type="entry name" value="Protein_kinase_ATP_BS"/>
</dbReference>
<comment type="catalytic activity">
    <reaction evidence="21">
        <text>L-seryl-[protein] + ATP = O-phospho-L-seryl-[protein] + ADP + H(+)</text>
        <dbReference type="Rhea" id="RHEA:17989"/>
        <dbReference type="Rhea" id="RHEA-COMP:9863"/>
        <dbReference type="Rhea" id="RHEA-COMP:11604"/>
        <dbReference type="ChEBI" id="CHEBI:15378"/>
        <dbReference type="ChEBI" id="CHEBI:29999"/>
        <dbReference type="ChEBI" id="CHEBI:30616"/>
        <dbReference type="ChEBI" id="CHEBI:83421"/>
        <dbReference type="ChEBI" id="CHEBI:456216"/>
        <dbReference type="EC" id="2.7.11.1"/>
    </reaction>
</comment>
<dbReference type="FunFam" id="1.10.510.10:FF:000358">
    <property type="entry name" value="Putative leucine-rich repeat receptor-like serine/threonine-protein kinase"/>
    <property type="match status" value="1"/>
</dbReference>
<dbReference type="AlphaFoldDB" id="A0ABD3IZZ4"/>
<reference evidence="26 27" key="1">
    <citation type="submission" date="2024-11" db="EMBL/GenBank/DDBJ databases">
        <title>Chromosome-level genome assembly of Eucalyptus globulus Labill. provides insights into its genome evolution.</title>
        <authorList>
            <person name="Li X."/>
        </authorList>
    </citation>
    <scope>NUCLEOTIDE SEQUENCE [LARGE SCALE GENOMIC DNA]</scope>
    <source>
        <strain evidence="26">CL2024</strain>
        <tissue evidence="26">Fresh tender leaves</tissue>
    </source>
</reference>
<dbReference type="FunFam" id="3.80.10.10:FF:000095">
    <property type="entry name" value="LRR receptor-like serine/threonine-protein kinase GSO1"/>
    <property type="match status" value="1"/>
</dbReference>
<evidence type="ECO:0000256" key="3">
    <source>
        <dbReference type="ARBA" id="ARBA00008684"/>
    </source>
</evidence>
<dbReference type="SUPFAM" id="SSF52058">
    <property type="entry name" value="L domain-like"/>
    <property type="match status" value="3"/>
</dbReference>
<dbReference type="InterPro" id="IPR001245">
    <property type="entry name" value="Ser-Thr/Tyr_kinase_cat_dom"/>
</dbReference>
<dbReference type="PANTHER" id="PTHR27008:SF596">
    <property type="entry name" value="OS02G0215500 PROTEIN"/>
    <property type="match status" value="1"/>
</dbReference>
<evidence type="ECO:0000256" key="13">
    <source>
        <dbReference type="ARBA" id="ARBA00022741"/>
    </source>
</evidence>
<comment type="catalytic activity">
    <reaction evidence="20">
        <text>L-threonyl-[protein] + ATP = O-phospho-L-threonyl-[protein] + ADP + H(+)</text>
        <dbReference type="Rhea" id="RHEA:46608"/>
        <dbReference type="Rhea" id="RHEA-COMP:11060"/>
        <dbReference type="Rhea" id="RHEA-COMP:11605"/>
        <dbReference type="ChEBI" id="CHEBI:15378"/>
        <dbReference type="ChEBI" id="CHEBI:30013"/>
        <dbReference type="ChEBI" id="CHEBI:30616"/>
        <dbReference type="ChEBI" id="CHEBI:61977"/>
        <dbReference type="ChEBI" id="CHEBI:456216"/>
        <dbReference type="EC" id="2.7.11.1"/>
    </reaction>
</comment>
<feature type="transmembrane region" description="Helical" evidence="23">
    <location>
        <begin position="655"/>
        <end position="681"/>
    </location>
</feature>
<keyword evidence="27" id="KW-1185">Reference proteome</keyword>
<keyword evidence="11 24" id="KW-0732">Signal</keyword>
<keyword evidence="19" id="KW-0325">Glycoprotein</keyword>
<dbReference type="PANTHER" id="PTHR27008">
    <property type="entry name" value="OS04G0122200 PROTEIN"/>
    <property type="match status" value="1"/>
</dbReference>
<gene>
    <name evidence="26" type="ORF">ACJRO7_005586</name>
</gene>
<dbReference type="Pfam" id="PF00560">
    <property type="entry name" value="LRR_1"/>
    <property type="match status" value="9"/>
</dbReference>
<keyword evidence="16 23" id="KW-1133">Transmembrane helix</keyword>
<comment type="subcellular location">
    <subcellularLocation>
        <location evidence="1">Cell membrane</location>
        <topology evidence="1">Single-pass membrane protein</topology>
    </subcellularLocation>
    <subcellularLocation>
        <location evidence="2">Membrane</location>
        <topology evidence="2">Single-pass type I membrane protein</topology>
    </subcellularLocation>
</comment>
<evidence type="ECO:0000256" key="9">
    <source>
        <dbReference type="ARBA" id="ARBA00022679"/>
    </source>
</evidence>
<feature type="domain" description="Protein kinase" evidence="25">
    <location>
        <begin position="718"/>
        <end position="1025"/>
    </location>
</feature>
<dbReference type="Pfam" id="PF07714">
    <property type="entry name" value="PK_Tyr_Ser-Thr"/>
    <property type="match status" value="1"/>
</dbReference>
<keyword evidence="8" id="KW-0433">Leucine-rich repeat</keyword>
<evidence type="ECO:0000256" key="6">
    <source>
        <dbReference type="ARBA" id="ARBA00022527"/>
    </source>
</evidence>
<keyword evidence="7" id="KW-0597">Phosphoprotein</keyword>
<dbReference type="SMART" id="SM00369">
    <property type="entry name" value="LRR_TYP"/>
    <property type="match status" value="4"/>
</dbReference>
<dbReference type="Gene3D" id="3.30.200.20">
    <property type="entry name" value="Phosphorylase Kinase, domain 1"/>
    <property type="match status" value="1"/>
</dbReference>
<dbReference type="Gene3D" id="1.10.510.10">
    <property type="entry name" value="Transferase(Phosphotransferase) domain 1"/>
    <property type="match status" value="1"/>
</dbReference>
<sequence length="1025" mass="112907">MESRKLFPFAPHLVIFNLCLLLPCITFSHSAKLGNDTDKQALLAFKNQITHDPFATLSNWNDSVHFCQWNGVICSSRHERVVVLDLRSRNLTGTISPHIGNLTFLRNVNLRYNYFHGKIPKEMGSLYRLQVIGLTQNLLQGGIPINLTQCTELRILDLVANSLEGGIPPELGKLEKLTGLGLAVNNLTGPIPKSLANLTFLREFSLSENRLSGDIPKELGQLRQLRMFQISANGFLTGSVPAQLFNLSFMEYFAVSENQLVGEIPTDIGFTLPNVRMLLLGINHFYGSIPSSITNASKLEWLFIPFGQLTGSIPQDLGKLKNLVKLNLGMNKLGNGEGNDLGFLSSLVNCTKLEVLAFNNNSLSGVLPNHITNLSTNLNYLLMGANRISGSIPNDVQKLENLIEIGMEENLFTRQIPASIGLIKNLQVLSIFGNKFSGEIPQSIGNLTSLVELGLDDNSLQGNIPSTLGNCQSLQRLSLADNNLSGTIPKEVIGIPSITDWLELAANKLTGLIPIELGKMRQITLLDLSDNRLSGELPSSLASCESLEFLHLRGNLFQGSIPSSLKSLKGIKELDLSHNNFTGKIPNFLTSLTFLKNLNLSFNHLEGEVPKGGIFENASEISIAGNNNLCGGPAALHLQKCTPPRVHSGKLWRHLYFRILTILIVSVGTCAILICSIFLLYGKKSVRRRKSFETTPMEDEKKFQKITYAELSRATDGFSSAKKIGTGSYGSVYKGCSGESVVAVKVLNLQQRGASKSFIAECKALRSIRHRNLLKIVTSCSSIDFAGNEFKALVYDYMPNGSLEKWLYVDNADDQDSGRRQLSFVQRVSIAIDIAQALDYLHHHADPPVVHCDLKPSNVLLDNDMTAHVGDFGLARLLYDKNPQIQSSLSTGAFKGTIGYVAPEYGMAGEISTRGDVYSFGILVMEMFTGKKPTDEMFMEDLSLHSYVDRAIPDGVAKIVDSRLLEEVFHHQEIDRTTTSREQSKAQEILTSILKIGTLCSAEQPGERLNMKEVVVKLQSLRETI</sequence>
<comment type="similarity">
    <text evidence="3">Belongs to the protein kinase superfamily. Ser/Thr protein kinase family.</text>
</comment>
<dbReference type="Pfam" id="PF08263">
    <property type="entry name" value="LRRNT_2"/>
    <property type="match status" value="1"/>
</dbReference>
<keyword evidence="5" id="KW-1003">Cell membrane</keyword>
<dbReference type="GO" id="GO:0004674">
    <property type="term" value="F:protein serine/threonine kinase activity"/>
    <property type="evidence" value="ECO:0007669"/>
    <property type="project" value="UniProtKB-KW"/>
</dbReference>
<dbReference type="InterPro" id="IPR001611">
    <property type="entry name" value="Leu-rich_rpt"/>
</dbReference>
<organism evidence="26 27">
    <name type="scientific">Eucalyptus globulus</name>
    <name type="common">Tasmanian blue gum</name>
    <dbReference type="NCBI Taxonomy" id="34317"/>
    <lineage>
        <taxon>Eukaryota</taxon>
        <taxon>Viridiplantae</taxon>
        <taxon>Streptophyta</taxon>
        <taxon>Embryophyta</taxon>
        <taxon>Tracheophyta</taxon>
        <taxon>Spermatophyta</taxon>
        <taxon>Magnoliopsida</taxon>
        <taxon>eudicotyledons</taxon>
        <taxon>Gunneridae</taxon>
        <taxon>Pentapetalae</taxon>
        <taxon>rosids</taxon>
        <taxon>malvids</taxon>
        <taxon>Myrtales</taxon>
        <taxon>Myrtaceae</taxon>
        <taxon>Myrtoideae</taxon>
        <taxon>Eucalypteae</taxon>
        <taxon>Eucalyptus</taxon>
    </lineage>
</organism>
<protein>
    <recommendedName>
        <fullName evidence="4">non-specific serine/threonine protein kinase</fullName>
        <ecNumber evidence="4">2.7.11.1</ecNumber>
    </recommendedName>
</protein>
<evidence type="ECO:0000256" key="10">
    <source>
        <dbReference type="ARBA" id="ARBA00022692"/>
    </source>
</evidence>
<dbReference type="PROSITE" id="PS50011">
    <property type="entry name" value="PROTEIN_KINASE_DOM"/>
    <property type="match status" value="1"/>
</dbReference>
<name>A0ABD3IZZ4_EUCGL</name>
<evidence type="ECO:0000313" key="26">
    <source>
        <dbReference type="EMBL" id="KAL3720800.1"/>
    </source>
</evidence>
<evidence type="ECO:0000256" key="8">
    <source>
        <dbReference type="ARBA" id="ARBA00022614"/>
    </source>
</evidence>
<dbReference type="InterPro" id="IPR008271">
    <property type="entry name" value="Ser/Thr_kinase_AS"/>
</dbReference>
<dbReference type="GO" id="GO:0005886">
    <property type="term" value="C:plasma membrane"/>
    <property type="evidence" value="ECO:0007669"/>
    <property type="project" value="UniProtKB-SubCell"/>
</dbReference>
<feature type="binding site" evidence="22">
    <location>
        <position position="745"/>
    </location>
    <ligand>
        <name>ATP</name>
        <dbReference type="ChEBI" id="CHEBI:30616"/>
    </ligand>
</feature>
<keyword evidence="18" id="KW-0675">Receptor</keyword>
<evidence type="ECO:0000256" key="11">
    <source>
        <dbReference type="ARBA" id="ARBA00022729"/>
    </source>
</evidence>
<evidence type="ECO:0000256" key="1">
    <source>
        <dbReference type="ARBA" id="ARBA00004162"/>
    </source>
</evidence>
<evidence type="ECO:0000256" key="16">
    <source>
        <dbReference type="ARBA" id="ARBA00022989"/>
    </source>
</evidence>
<evidence type="ECO:0000256" key="15">
    <source>
        <dbReference type="ARBA" id="ARBA00022840"/>
    </source>
</evidence>
<dbReference type="Gene3D" id="3.80.10.10">
    <property type="entry name" value="Ribonuclease Inhibitor"/>
    <property type="match status" value="4"/>
</dbReference>
<evidence type="ECO:0000256" key="22">
    <source>
        <dbReference type="PROSITE-ProRule" id="PRU10141"/>
    </source>
</evidence>
<dbReference type="InterPro" id="IPR032675">
    <property type="entry name" value="LRR_dom_sf"/>
</dbReference>
<evidence type="ECO:0000256" key="2">
    <source>
        <dbReference type="ARBA" id="ARBA00004479"/>
    </source>
</evidence>
<evidence type="ECO:0000256" key="4">
    <source>
        <dbReference type="ARBA" id="ARBA00012513"/>
    </source>
</evidence>
<keyword evidence="10 23" id="KW-0812">Transmembrane</keyword>
<keyword evidence="9" id="KW-0808">Transferase</keyword>
<proteinExistence type="inferred from homology"/>
<dbReference type="FunFam" id="3.80.10.10:FF:000288">
    <property type="entry name" value="LRR receptor-like serine/threonine-protein kinase EFR"/>
    <property type="match status" value="1"/>
</dbReference>
<evidence type="ECO:0000256" key="7">
    <source>
        <dbReference type="ARBA" id="ARBA00022553"/>
    </source>
</evidence>
<evidence type="ECO:0000256" key="17">
    <source>
        <dbReference type="ARBA" id="ARBA00023136"/>
    </source>
</evidence>
<keyword evidence="13 22" id="KW-0547">Nucleotide-binding</keyword>
<dbReference type="EC" id="2.7.11.1" evidence="4"/>
<accession>A0ABD3IZZ4</accession>
<keyword evidence="14" id="KW-0418">Kinase</keyword>
<evidence type="ECO:0000256" key="24">
    <source>
        <dbReference type="SAM" id="SignalP"/>
    </source>
</evidence>
<feature type="signal peptide" evidence="24">
    <location>
        <begin position="1"/>
        <end position="30"/>
    </location>
</feature>
<dbReference type="Proteomes" id="UP001634007">
    <property type="component" value="Unassembled WGS sequence"/>
</dbReference>
<dbReference type="InterPro" id="IPR011009">
    <property type="entry name" value="Kinase-like_dom_sf"/>
</dbReference>
<dbReference type="SMART" id="SM00220">
    <property type="entry name" value="S_TKc"/>
    <property type="match status" value="1"/>
</dbReference>
<keyword evidence="6" id="KW-0723">Serine/threonine-protein kinase</keyword>
<dbReference type="GO" id="GO:0005524">
    <property type="term" value="F:ATP binding"/>
    <property type="evidence" value="ECO:0007669"/>
    <property type="project" value="UniProtKB-UniRule"/>
</dbReference>
<evidence type="ECO:0000256" key="5">
    <source>
        <dbReference type="ARBA" id="ARBA00022475"/>
    </source>
</evidence>
<dbReference type="InterPro" id="IPR013210">
    <property type="entry name" value="LRR_N_plant-typ"/>
</dbReference>
<keyword evidence="15 22" id="KW-0067">ATP-binding</keyword>
<evidence type="ECO:0000256" key="23">
    <source>
        <dbReference type="SAM" id="Phobius"/>
    </source>
</evidence>
<evidence type="ECO:0000256" key="18">
    <source>
        <dbReference type="ARBA" id="ARBA00023170"/>
    </source>
</evidence>
<evidence type="ECO:0000256" key="19">
    <source>
        <dbReference type="ARBA" id="ARBA00023180"/>
    </source>
</evidence>
<keyword evidence="12" id="KW-0677">Repeat</keyword>
<evidence type="ECO:0000256" key="12">
    <source>
        <dbReference type="ARBA" id="ARBA00022737"/>
    </source>
</evidence>